<evidence type="ECO:0000259" key="10">
    <source>
        <dbReference type="Pfam" id="PF05730"/>
    </source>
</evidence>
<dbReference type="RefSeq" id="XP_033534411.1">
    <property type="nucleotide sequence ID" value="XM_033682823.1"/>
</dbReference>
<dbReference type="AlphaFoldDB" id="A0A6G1G4E1"/>
<proteinExistence type="inferred from homology"/>
<keyword evidence="5" id="KW-0336">GPI-anchor</keyword>
<dbReference type="EMBL" id="ML975156">
    <property type="protein sequence ID" value="KAF1812780.1"/>
    <property type="molecule type" value="Genomic_DNA"/>
</dbReference>
<feature type="compositionally biased region" description="Low complexity" evidence="9">
    <location>
        <begin position="291"/>
        <end position="314"/>
    </location>
</feature>
<keyword evidence="5" id="KW-0325">Glycoprotein</keyword>
<comment type="similarity">
    <text evidence="3">Belongs to the RBT5 family.</text>
</comment>
<gene>
    <name evidence="11 13" type="ORF">P152DRAFT_513823</name>
</gene>
<evidence type="ECO:0000256" key="4">
    <source>
        <dbReference type="ARBA" id="ARBA00022525"/>
    </source>
</evidence>
<evidence type="ECO:0000256" key="7">
    <source>
        <dbReference type="ARBA" id="ARBA00023157"/>
    </source>
</evidence>
<dbReference type="GO" id="GO:0005576">
    <property type="term" value="C:extracellular region"/>
    <property type="evidence" value="ECO:0007669"/>
    <property type="project" value="UniProtKB-SubCell"/>
</dbReference>
<evidence type="ECO:0000313" key="12">
    <source>
        <dbReference type="Proteomes" id="UP000504638"/>
    </source>
</evidence>
<feature type="compositionally biased region" description="Polar residues" evidence="9">
    <location>
        <begin position="558"/>
        <end position="573"/>
    </location>
</feature>
<reference evidence="11 13" key="1">
    <citation type="submission" date="2020-01" db="EMBL/GenBank/DDBJ databases">
        <authorList>
            <consortium name="DOE Joint Genome Institute"/>
            <person name="Haridas S."/>
            <person name="Albert R."/>
            <person name="Binder M."/>
            <person name="Bloem J."/>
            <person name="Labutti K."/>
            <person name="Salamov A."/>
            <person name="Andreopoulos B."/>
            <person name="Baker S.E."/>
            <person name="Barry K."/>
            <person name="Bills G."/>
            <person name="Bluhm B.H."/>
            <person name="Cannon C."/>
            <person name="Castanera R."/>
            <person name="Culley D.E."/>
            <person name="Daum C."/>
            <person name="Ezra D."/>
            <person name="Gonzalez J.B."/>
            <person name="Henrissat B."/>
            <person name="Kuo A."/>
            <person name="Liang C."/>
            <person name="Lipzen A."/>
            <person name="Lutzoni F."/>
            <person name="Magnuson J."/>
            <person name="Mondo S."/>
            <person name="Nolan M."/>
            <person name="Ohm R."/>
            <person name="Pangilinan J."/>
            <person name="Park H.-J."/>
            <person name="Ramirez L."/>
            <person name="Alfaro M."/>
            <person name="Sun H."/>
            <person name="Tritt A."/>
            <person name="Yoshinaga Y."/>
            <person name="Zwiers L.-H."/>
            <person name="Turgeon B.G."/>
            <person name="Goodwin S.B."/>
            <person name="Spatafora J.W."/>
            <person name="Crous P.W."/>
            <person name="Grigoriev I.V."/>
        </authorList>
    </citation>
    <scope>NUCLEOTIDE SEQUENCE</scope>
    <source>
        <strain evidence="11 13">CBS 781.70</strain>
    </source>
</reference>
<feature type="region of interest" description="Disordered" evidence="9">
    <location>
        <begin position="410"/>
        <end position="452"/>
    </location>
</feature>
<keyword evidence="7" id="KW-1015">Disulfide bond</keyword>
<evidence type="ECO:0000256" key="2">
    <source>
        <dbReference type="ARBA" id="ARBA00004613"/>
    </source>
</evidence>
<organism evidence="11">
    <name type="scientific">Eremomyces bilateralis CBS 781.70</name>
    <dbReference type="NCBI Taxonomy" id="1392243"/>
    <lineage>
        <taxon>Eukaryota</taxon>
        <taxon>Fungi</taxon>
        <taxon>Dikarya</taxon>
        <taxon>Ascomycota</taxon>
        <taxon>Pezizomycotina</taxon>
        <taxon>Dothideomycetes</taxon>
        <taxon>Dothideomycetes incertae sedis</taxon>
        <taxon>Eremomycetales</taxon>
        <taxon>Eremomycetaceae</taxon>
        <taxon>Eremomyces</taxon>
    </lineage>
</organism>
<keyword evidence="4" id="KW-0964">Secreted</keyword>
<keyword evidence="5" id="KW-0472">Membrane</keyword>
<dbReference type="Pfam" id="PF05730">
    <property type="entry name" value="CFEM"/>
    <property type="match status" value="1"/>
</dbReference>
<keyword evidence="6" id="KW-0732">Signal</keyword>
<feature type="compositionally biased region" description="Low complexity" evidence="9">
    <location>
        <begin position="328"/>
        <end position="363"/>
    </location>
</feature>
<feature type="compositionally biased region" description="Low complexity" evidence="9">
    <location>
        <begin position="421"/>
        <end position="430"/>
    </location>
</feature>
<protein>
    <recommendedName>
        <fullName evidence="10">CFEM domain-containing protein</fullName>
    </recommendedName>
</protein>
<evidence type="ECO:0000256" key="6">
    <source>
        <dbReference type="ARBA" id="ARBA00022729"/>
    </source>
</evidence>
<dbReference type="GeneID" id="54423393"/>
<feature type="domain" description="CFEM" evidence="10">
    <location>
        <begin position="454"/>
        <end position="517"/>
    </location>
</feature>
<reference evidence="13" key="2">
    <citation type="submission" date="2020-04" db="EMBL/GenBank/DDBJ databases">
        <authorList>
            <consortium name="NCBI Genome Project"/>
        </authorList>
    </citation>
    <scope>NUCLEOTIDE SEQUENCE</scope>
    <source>
        <strain evidence="13">CBS 781.70</strain>
    </source>
</reference>
<feature type="compositionally biased region" description="Low complexity" evidence="9">
    <location>
        <begin position="547"/>
        <end position="557"/>
    </location>
</feature>
<dbReference type="GO" id="GO:0098552">
    <property type="term" value="C:side of membrane"/>
    <property type="evidence" value="ECO:0007669"/>
    <property type="project" value="UniProtKB-KW"/>
</dbReference>
<dbReference type="OrthoDB" id="5431405at2759"/>
<accession>A0A6G1G4E1</accession>
<keyword evidence="8" id="KW-0449">Lipoprotein</keyword>
<feature type="region of interest" description="Disordered" evidence="9">
    <location>
        <begin position="291"/>
        <end position="363"/>
    </location>
</feature>
<reference evidence="13" key="3">
    <citation type="submission" date="2025-04" db="UniProtKB">
        <authorList>
            <consortium name="RefSeq"/>
        </authorList>
    </citation>
    <scope>IDENTIFICATION</scope>
    <source>
        <strain evidence="13">CBS 781.70</strain>
    </source>
</reference>
<dbReference type="InterPro" id="IPR008427">
    <property type="entry name" value="Extracellular_membr_CFEM_dom"/>
</dbReference>
<evidence type="ECO:0000256" key="5">
    <source>
        <dbReference type="ARBA" id="ARBA00022622"/>
    </source>
</evidence>
<evidence type="ECO:0000313" key="13">
    <source>
        <dbReference type="RefSeq" id="XP_033534411.1"/>
    </source>
</evidence>
<evidence type="ECO:0000256" key="9">
    <source>
        <dbReference type="SAM" id="MobiDB-lite"/>
    </source>
</evidence>
<evidence type="ECO:0000313" key="11">
    <source>
        <dbReference type="EMBL" id="KAF1812780.1"/>
    </source>
</evidence>
<evidence type="ECO:0000256" key="3">
    <source>
        <dbReference type="ARBA" id="ARBA00010031"/>
    </source>
</evidence>
<sequence>MTSRVAVAWSRHDFNLSSNRNRMLLRLPTEWLDSVQTLEAHGFHDRSIPSALWTQTRSYFVSQKPVVSSCSRLIRSISITFFEVSLGRFRLLVNPLPFHSYTSVMKVSSTLLVAIGLVADQVQATWNVRAQAFDCPSNTNNICSDAQSSGFDWNDLQTGSFSQYQGFDFSGFTCANSFGKRDALSKRAFNSKCIQGTAEWESGPSISRGQGQQGFSITQMHISTSRDSDLEFVFGMEDGSTCRQTSPCNSGGSIISNTQCGGATQVIVKVPKHEKEGCDVGIHSVIFDCNTSQNTTPPSQSSPSSSATDSSSLPVTTLVEGRPTGSKPPSLSSPVPSYPLSNATTPSSTPGSPTEPTLSSSVPMTTSTIFSTQTFTITSCSEAVTDCPAGSTVLTTSAVAVSTTICPVSEVPTSPPPPSGAPGDAVPSSSTLAESTPSESLPAVPSDTPPAVPPQCPDVLPKCMNTWMFKSGCNDNTDFDCYCKNPEFTKYVIDCVNSWGVDETIIAKALTFLQGICAAQIPENPGIVTDCPTYISTEPTPVPSSPAPSAFTPEPSAQSSTPGSPEVPSQPTESDVIATEIVSTTLTTCPAGQTVTSGTITRVLETPSVSTILITTTSTICTKCTGRPTSPDVSPSTTPGAPIVPPVPSPPGPVPQTPMTTIYISTTVTVPCSTNGTPIPSSSTTSLLTTVVTVPAIQFTIGSSSSINLVPVTTPPAAGPAQPNPGRPVQSTVAGSLPTASTIVPPVLQTTLGTLVTAPRRTTTGALPVFTGGAEMKTGKILGVMAGGAVAALVF</sequence>
<evidence type="ECO:0000256" key="1">
    <source>
        <dbReference type="ARBA" id="ARBA00004589"/>
    </source>
</evidence>
<dbReference type="Proteomes" id="UP000504638">
    <property type="component" value="Unplaced"/>
</dbReference>
<feature type="region of interest" description="Disordered" evidence="9">
    <location>
        <begin position="538"/>
        <end position="574"/>
    </location>
</feature>
<comment type="subcellular location">
    <subcellularLocation>
        <location evidence="1">Membrane</location>
        <topology evidence="1">Lipid-anchor</topology>
        <topology evidence="1">GPI-anchor</topology>
    </subcellularLocation>
    <subcellularLocation>
        <location evidence="2">Secreted</location>
    </subcellularLocation>
</comment>
<keyword evidence="12" id="KW-1185">Reference proteome</keyword>
<name>A0A6G1G4E1_9PEZI</name>
<evidence type="ECO:0000256" key="8">
    <source>
        <dbReference type="ARBA" id="ARBA00023288"/>
    </source>
</evidence>